<dbReference type="AlphaFoldDB" id="A0A840Q5K9"/>
<protein>
    <submittedName>
        <fullName evidence="1">Uncharacterized protein</fullName>
    </submittedName>
</protein>
<dbReference type="EMBL" id="JACHIW010000001">
    <property type="protein sequence ID" value="MBB5154981.1"/>
    <property type="molecule type" value="Genomic_DNA"/>
</dbReference>
<evidence type="ECO:0000313" key="1">
    <source>
        <dbReference type="EMBL" id="MBB5154981.1"/>
    </source>
</evidence>
<sequence>MTDPVDPQEVRRKIAALFGERAIAMAAKENPRSRVDYTVPEVQALADLTVADLVKDHNEGDGSIAALLFEIADEEGWS</sequence>
<organism evidence="1 2">
    <name type="scientific">Saccharopolyspora phatthalungensis</name>
    <dbReference type="NCBI Taxonomy" id="664693"/>
    <lineage>
        <taxon>Bacteria</taxon>
        <taxon>Bacillati</taxon>
        <taxon>Actinomycetota</taxon>
        <taxon>Actinomycetes</taxon>
        <taxon>Pseudonocardiales</taxon>
        <taxon>Pseudonocardiaceae</taxon>
        <taxon>Saccharopolyspora</taxon>
    </lineage>
</organism>
<reference evidence="1 2" key="1">
    <citation type="submission" date="2020-08" db="EMBL/GenBank/DDBJ databases">
        <title>Sequencing the genomes of 1000 actinobacteria strains.</title>
        <authorList>
            <person name="Klenk H.-P."/>
        </authorList>
    </citation>
    <scope>NUCLEOTIDE SEQUENCE [LARGE SCALE GENOMIC DNA]</scope>
    <source>
        <strain evidence="1 2">DSM 45584</strain>
    </source>
</reference>
<dbReference type="Proteomes" id="UP000584374">
    <property type="component" value="Unassembled WGS sequence"/>
</dbReference>
<proteinExistence type="predicted"/>
<accession>A0A840Q5K9</accession>
<name>A0A840Q5K9_9PSEU</name>
<gene>
    <name evidence="1" type="ORF">BJ970_002515</name>
</gene>
<comment type="caution">
    <text evidence="1">The sequence shown here is derived from an EMBL/GenBank/DDBJ whole genome shotgun (WGS) entry which is preliminary data.</text>
</comment>
<evidence type="ECO:0000313" key="2">
    <source>
        <dbReference type="Proteomes" id="UP000584374"/>
    </source>
</evidence>
<dbReference type="RefSeq" id="WP_184726403.1">
    <property type="nucleotide sequence ID" value="NZ_JACHIW010000001.1"/>
</dbReference>
<keyword evidence="2" id="KW-1185">Reference proteome</keyword>